<sequence length="228" mass="23805">MASLAMNTVLRAVAPAKVDEPPAIGAELWSALINLAGRQRMLSQRIVLMALLADRGDGSARAAALDALRQFSAAHTRLVRGGDGLPPPPALLRQALAGPAGEAGGASAEAAVRDFAALAEQALRTDVALARPALSQLVERATPVLALLNRLTQLYETLARDAAARAQQRQAGLIGRIERIAGEARFVALNARIVAARAGSAGREFGVVATRLVEVSAEIEGLSREAMR</sequence>
<dbReference type="InterPro" id="IPR029095">
    <property type="entry name" value="NarX-like_N"/>
</dbReference>
<accession>A0ABX2EDF1</accession>
<reference evidence="7 8" key="1">
    <citation type="submission" date="2020-05" db="EMBL/GenBank/DDBJ databases">
        <title>Aquincola sp. isolate from soil.</title>
        <authorList>
            <person name="Han J."/>
            <person name="Kim D.-U."/>
        </authorList>
    </citation>
    <scope>NUCLEOTIDE SEQUENCE [LARGE SCALE GENOMIC DNA]</scope>
    <source>
        <strain evidence="7 8">S2</strain>
    </source>
</reference>
<keyword evidence="4" id="KW-0472">Membrane</keyword>
<evidence type="ECO:0000259" key="6">
    <source>
        <dbReference type="PROSITE" id="PS50111"/>
    </source>
</evidence>
<evidence type="ECO:0000256" key="4">
    <source>
        <dbReference type="ARBA" id="ARBA00023136"/>
    </source>
</evidence>
<keyword evidence="3" id="KW-1133">Transmembrane helix</keyword>
<dbReference type="InterPro" id="IPR004089">
    <property type="entry name" value="MCPsignal_dom"/>
</dbReference>
<evidence type="ECO:0000256" key="3">
    <source>
        <dbReference type="ARBA" id="ARBA00022989"/>
    </source>
</evidence>
<evidence type="ECO:0000256" key="2">
    <source>
        <dbReference type="ARBA" id="ARBA00022692"/>
    </source>
</evidence>
<dbReference type="SUPFAM" id="SSF58104">
    <property type="entry name" value="Methyl-accepting chemotaxis protein (MCP) signaling domain"/>
    <property type="match status" value="1"/>
</dbReference>
<dbReference type="RefSeq" id="WP_173120926.1">
    <property type="nucleotide sequence ID" value="NZ_JABRWJ010000001.1"/>
</dbReference>
<comment type="subcellular location">
    <subcellularLocation>
        <location evidence="1">Membrane</location>
        <topology evidence="1">Multi-pass membrane protein</topology>
    </subcellularLocation>
</comment>
<keyword evidence="8" id="KW-1185">Reference proteome</keyword>
<evidence type="ECO:0000256" key="1">
    <source>
        <dbReference type="ARBA" id="ARBA00004141"/>
    </source>
</evidence>
<gene>
    <name evidence="7" type="ORF">HLB44_04360</name>
</gene>
<proteinExistence type="predicted"/>
<dbReference type="Gene3D" id="6.10.250.3200">
    <property type="match status" value="1"/>
</dbReference>
<dbReference type="Proteomes" id="UP000737171">
    <property type="component" value="Unassembled WGS sequence"/>
</dbReference>
<name>A0ABX2EDF1_9BURK</name>
<keyword evidence="5" id="KW-0807">Transducer</keyword>
<dbReference type="Pfam" id="PF13675">
    <property type="entry name" value="PilJ"/>
    <property type="match status" value="1"/>
</dbReference>
<protein>
    <submittedName>
        <fullName evidence="7">Type IV pili methyl-accepting chemotaxis transducer N-terminal domain-containing protein</fullName>
    </submittedName>
</protein>
<organism evidence="7 8">
    <name type="scientific">Pseudaquabacterium terrae</name>
    <dbReference type="NCBI Taxonomy" id="2732868"/>
    <lineage>
        <taxon>Bacteria</taxon>
        <taxon>Pseudomonadati</taxon>
        <taxon>Pseudomonadota</taxon>
        <taxon>Betaproteobacteria</taxon>
        <taxon>Burkholderiales</taxon>
        <taxon>Sphaerotilaceae</taxon>
        <taxon>Pseudaquabacterium</taxon>
    </lineage>
</organism>
<keyword evidence="2" id="KW-0812">Transmembrane</keyword>
<evidence type="ECO:0000313" key="7">
    <source>
        <dbReference type="EMBL" id="NRF66208.1"/>
    </source>
</evidence>
<evidence type="ECO:0000313" key="8">
    <source>
        <dbReference type="Proteomes" id="UP000737171"/>
    </source>
</evidence>
<dbReference type="EMBL" id="JABRWJ010000001">
    <property type="protein sequence ID" value="NRF66208.1"/>
    <property type="molecule type" value="Genomic_DNA"/>
</dbReference>
<comment type="caution">
    <text evidence="7">The sequence shown here is derived from an EMBL/GenBank/DDBJ whole genome shotgun (WGS) entry which is preliminary data.</text>
</comment>
<dbReference type="PROSITE" id="PS50111">
    <property type="entry name" value="CHEMOTAXIS_TRANSDUC_2"/>
    <property type="match status" value="1"/>
</dbReference>
<evidence type="ECO:0000256" key="5">
    <source>
        <dbReference type="PROSITE-ProRule" id="PRU00284"/>
    </source>
</evidence>
<feature type="domain" description="Methyl-accepting transducer" evidence="6">
    <location>
        <begin position="173"/>
        <end position="228"/>
    </location>
</feature>